<organism evidence="1 2">
    <name type="scientific">Populus trichocarpa</name>
    <name type="common">Western balsam poplar</name>
    <name type="synonym">Populus balsamifera subsp. trichocarpa</name>
    <dbReference type="NCBI Taxonomy" id="3694"/>
    <lineage>
        <taxon>Eukaryota</taxon>
        <taxon>Viridiplantae</taxon>
        <taxon>Streptophyta</taxon>
        <taxon>Embryophyta</taxon>
        <taxon>Tracheophyta</taxon>
        <taxon>Spermatophyta</taxon>
        <taxon>Magnoliopsida</taxon>
        <taxon>eudicotyledons</taxon>
        <taxon>Gunneridae</taxon>
        <taxon>Pentapetalae</taxon>
        <taxon>rosids</taxon>
        <taxon>fabids</taxon>
        <taxon>Malpighiales</taxon>
        <taxon>Salicaceae</taxon>
        <taxon>Saliceae</taxon>
        <taxon>Populus</taxon>
    </lineage>
</organism>
<accession>B9IE00</accession>
<protein>
    <submittedName>
        <fullName evidence="1">Uncharacterized protein</fullName>
    </submittedName>
</protein>
<dbReference type="Proteomes" id="UP000006729">
    <property type="component" value="Chromosome 15"/>
</dbReference>
<proteinExistence type="predicted"/>
<dbReference type="EMBL" id="CM009304">
    <property type="protein sequence ID" value="PNT00488.1"/>
    <property type="molecule type" value="Genomic_DNA"/>
</dbReference>
<evidence type="ECO:0000313" key="1">
    <source>
        <dbReference type="EMBL" id="PNT00488.1"/>
    </source>
</evidence>
<dbReference type="InParanoid" id="B9IE00"/>
<sequence length="131" mass="14681">MADLATTVFCGRCWVVVEGRICGVQRATVNLWPGVDDADGSVGVLLDGLHSCWWQRWLALLLLSGCLWKAGRWRRGKRFCGVMVPWGTIGDGRERLGWRVRSYLAADWEKEMRGKATDLAKERGGSSGLLW</sequence>
<dbReference type="HOGENOM" id="CLU_1931120_0_0_1"/>
<evidence type="ECO:0000313" key="2">
    <source>
        <dbReference type="Proteomes" id="UP000006729"/>
    </source>
</evidence>
<gene>
    <name evidence="1" type="ORF">POPTR_015G050400</name>
</gene>
<dbReference type="AlphaFoldDB" id="B9IE00"/>
<keyword evidence="2" id="KW-1185">Reference proteome</keyword>
<name>B9IE00_POPTR</name>
<reference evidence="1 2" key="1">
    <citation type="journal article" date="2006" name="Science">
        <title>The genome of black cottonwood, Populus trichocarpa (Torr. &amp; Gray).</title>
        <authorList>
            <person name="Tuskan G.A."/>
            <person name="Difazio S."/>
            <person name="Jansson S."/>
            <person name="Bohlmann J."/>
            <person name="Grigoriev I."/>
            <person name="Hellsten U."/>
            <person name="Putnam N."/>
            <person name="Ralph S."/>
            <person name="Rombauts S."/>
            <person name="Salamov A."/>
            <person name="Schein J."/>
            <person name="Sterck L."/>
            <person name="Aerts A."/>
            <person name="Bhalerao R.R."/>
            <person name="Bhalerao R.P."/>
            <person name="Blaudez D."/>
            <person name="Boerjan W."/>
            <person name="Brun A."/>
            <person name="Brunner A."/>
            <person name="Busov V."/>
            <person name="Campbell M."/>
            <person name="Carlson J."/>
            <person name="Chalot M."/>
            <person name="Chapman J."/>
            <person name="Chen G.L."/>
            <person name="Cooper D."/>
            <person name="Coutinho P.M."/>
            <person name="Couturier J."/>
            <person name="Covert S."/>
            <person name="Cronk Q."/>
            <person name="Cunningham R."/>
            <person name="Davis J."/>
            <person name="Degroeve S."/>
            <person name="Dejardin A."/>
            <person name="Depamphilis C."/>
            <person name="Detter J."/>
            <person name="Dirks B."/>
            <person name="Dubchak I."/>
            <person name="Duplessis S."/>
            <person name="Ehlting J."/>
            <person name="Ellis B."/>
            <person name="Gendler K."/>
            <person name="Goodstein D."/>
            <person name="Gribskov M."/>
            <person name="Grimwood J."/>
            <person name="Groover A."/>
            <person name="Gunter L."/>
            <person name="Hamberger B."/>
            <person name="Heinze B."/>
            <person name="Helariutta Y."/>
            <person name="Henrissat B."/>
            <person name="Holligan D."/>
            <person name="Holt R."/>
            <person name="Huang W."/>
            <person name="Islam-Faridi N."/>
            <person name="Jones S."/>
            <person name="Jones-Rhoades M."/>
            <person name="Jorgensen R."/>
            <person name="Joshi C."/>
            <person name="Kangasjarvi J."/>
            <person name="Karlsson J."/>
            <person name="Kelleher C."/>
            <person name="Kirkpatrick R."/>
            <person name="Kirst M."/>
            <person name="Kohler A."/>
            <person name="Kalluri U."/>
            <person name="Larimer F."/>
            <person name="Leebens-Mack J."/>
            <person name="Leple J.C."/>
            <person name="Locascio P."/>
            <person name="Lou Y."/>
            <person name="Lucas S."/>
            <person name="Martin F."/>
            <person name="Montanini B."/>
            <person name="Napoli C."/>
            <person name="Nelson D.R."/>
            <person name="Nelson C."/>
            <person name="Nieminen K."/>
            <person name="Nilsson O."/>
            <person name="Pereda V."/>
            <person name="Peter G."/>
            <person name="Philippe R."/>
            <person name="Pilate G."/>
            <person name="Poliakov A."/>
            <person name="Razumovskaya J."/>
            <person name="Richardson P."/>
            <person name="Rinaldi C."/>
            <person name="Ritland K."/>
            <person name="Rouze P."/>
            <person name="Ryaboy D."/>
            <person name="Schmutz J."/>
            <person name="Schrader J."/>
            <person name="Segerman B."/>
            <person name="Shin H."/>
            <person name="Siddiqui A."/>
            <person name="Sterky F."/>
            <person name="Terry A."/>
            <person name="Tsai C.J."/>
            <person name="Uberbacher E."/>
            <person name="Unneberg P."/>
            <person name="Vahala J."/>
            <person name="Wall K."/>
            <person name="Wessler S."/>
            <person name="Yang G."/>
            <person name="Yin T."/>
            <person name="Douglas C."/>
            <person name="Marra M."/>
            <person name="Sandberg G."/>
            <person name="Van de Peer Y."/>
            <person name="Rokhsar D."/>
        </authorList>
    </citation>
    <scope>NUCLEOTIDE SEQUENCE [LARGE SCALE GENOMIC DNA]</scope>
    <source>
        <strain evidence="2">cv. Nisqually</strain>
    </source>
</reference>